<keyword evidence="3" id="KW-1185">Reference proteome</keyword>
<protein>
    <submittedName>
        <fullName evidence="2">Uncharacterized protein</fullName>
    </submittedName>
</protein>
<dbReference type="AlphaFoldDB" id="A0A8J3Z770"/>
<evidence type="ECO:0000256" key="1">
    <source>
        <dbReference type="SAM" id="MobiDB-lite"/>
    </source>
</evidence>
<evidence type="ECO:0000313" key="3">
    <source>
        <dbReference type="Proteomes" id="UP000612585"/>
    </source>
</evidence>
<comment type="caution">
    <text evidence="2">The sequence shown here is derived from an EMBL/GenBank/DDBJ whole genome shotgun (WGS) entry which is preliminary data.</text>
</comment>
<sequence>MLVNLYDNRSARLLAQAAVANATGPRSRSTSSRARVIDVGGGWNLRSWRSSVRLLADRGTVTALAVRTLPTQRHLTDAEWEQISRRLARQAGLGKRPWLAVRTSSTTVALLTDSTAGPPKIDAARDFIRTVVIDRGLRPGQTADPEPRVTFLQPQPTDDEGHPSSAVRVEVSADSPDDIAQAVVGREELTDKGLLAAVSMNWERMAASPDRGNRITMAASLAWNHTYTDAFERGYEIVSKGSSEHFAQLQVRVADAPNRDEATASAVRELFLIARGAMPIRIETPEVPRNTMMVATRAGLERPADQTIPEAIVRAVCREAAAIGGRHGALAATADIQHAWQAHRRSLDASVVDSAVLQRIDSVFTELHQKLSDSLAAREEGAGPGAVEVRSSFAAPPGTATPPVTVQADPVSLDQFRRSRRL</sequence>
<name>A0A8J3Z770_9ACTN</name>
<feature type="region of interest" description="Disordered" evidence="1">
    <location>
        <begin position="382"/>
        <end position="409"/>
    </location>
</feature>
<organism evidence="2 3">
    <name type="scientific">Virgisporangium aurantiacum</name>
    <dbReference type="NCBI Taxonomy" id="175570"/>
    <lineage>
        <taxon>Bacteria</taxon>
        <taxon>Bacillati</taxon>
        <taxon>Actinomycetota</taxon>
        <taxon>Actinomycetes</taxon>
        <taxon>Micromonosporales</taxon>
        <taxon>Micromonosporaceae</taxon>
        <taxon>Virgisporangium</taxon>
    </lineage>
</organism>
<evidence type="ECO:0000313" key="2">
    <source>
        <dbReference type="EMBL" id="GIJ56180.1"/>
    </source>
</evidence>
<accession>A0A8J3Z770</accession>
<dbReference type="EMBL" id="BOPG01000023">
    <property type="protein sequence ID" value="GIJ56180.1"/>
    <property type="molecule type" value="Genomic_DNA"/>
</dbReference>
<dbReference type="Proteomes" id="UP000612585">
    <property type="component" value="Unassembled WGS sequence"/>
</dbReference>
<gene>
    <name evidence="2" type="ORF">Vau01_036960</name>
</gene>
<proteinExistence type="predicted"/>
<feature type="region of interest" description="Disordered" evidence="1">
    <location>
        <begin position="138"/>
        <end position="164"/>
    </location>
</feature>
<feature type="compositionally biased region" description="Low complexity" evidence="1">
    <location>
        <begin position="394"/>
        <end position="408"/>
    </location>
</feature>
<reference evidence="2" key="1">
    <citation type="submission" date="2021-01" db="EMBL/GenBank/DDBJ databases">
        <title>Whole genome shotgun sequence of Virgisporangium aurantiacum NBRC 16421.</title>
        <authorList>
            <person name="Komaki H."/>
            <person name="Tamura T."/>
        </authorList>
    </citation>
    <scope>NUCLEOTIDE SEQUENCE</scope>
    <source>
        <strain evidence="2">NBRC 16421</strain>
    </source>
</reference>